<gene>
    <name evidence="1" type="ORF">J8TS2_42060</name>
</gene>
<keyword evidence="2" id="KW-1185">Reference proteome</keyword>
<comment type="caution">
    <text evidence="1">The sequence shown here is derived from an EMBL/GenBank/DDBJ whole genome shotgun (WGS) entry which is preliminary data.</text>
</comment>
<organism evidence="1 2">
    <name type="scientific">Lederbergia ruris</name>
    <dbReference type="NCBI Taxonomy" id="217495"/>
    <lineage>
        <taxon>Bacteria</taxon>
        <taxon>Bacillati</taxon>
        <taxon>Bacillota</taxon>
        <taxon>Bacilli</taxon>
        <taxon>Bacillales</taxon>
        <taxon>Bacillaceae</taxon>
        <taxon>Lederbergia</taxon>
    </lineage>
</organism>
<sequence length="51" mass="6063">MGRRLECTIFLHEIKRLRIDHDNCKNEKMKPVIQTDISLIEKALEELKKQG</sequence>
<accession>A0ABQ4KPT6</accession>
<dbReference type="RefSeq" id="WP_212967540.1">
    <property type="nucleotide sequence ID" value="NZ_BORB01000067.1"/>
</dbReference>
<dbReference type="Proteomes" id="UP000679950">
    <property type="component" value="Unassembled WGS sequence"/>
</dbReference>
<protein>
    <submittedName>
        <fullName evidence="1">Uncharacterized protein</fullName>
    </submittedName>
</protein>
<proteinExistence type="predicted"/>
<evidence type="ECO:0000313" key="2">
    <source>
        <dbReference type="Proteomes" id="UP000679950"/>
    </source>
</evidence>
<evidence type="ECO:0000313" key="1">
    <source>
        <dbReference type="EMBL" id="GIN59887.1"/>
    </source>
</evidence>
<name>A0ABQ4KPT6_9BACI</name>
<dbReference type="EMBL" id="BORB01000067">
    <property type="protein sequence ID" value="GIN59887.1"/>
    <property type="molecule type" value="Genomic_DNA"/>
</dbReference>
<reference evidence="1 2" key="1">
    <citation type="submission" date="2021-03" db="EMBL/GenBank/DDBJ databases">
        <title>Antimicrobial resistance genes in bacteria isolated from Japanese honey, and their potential for conferring macrolide and lincosamide resistance in the American foulbrood pathogen Paenibacillus larvae.</title>
        <authorList>
            <person name="Okamoto M."/>
            <person name="Kumagai M."/>
            <person name="Kanamori H."/>
            <person name="Takamatsu D."/>
        </authorList>
    </citation>
    <scope>NUCLEOTIDE SEQUENCE [LARGE SCALE GENOMIC DNA]</scope>
    <source>
        <strain evidence="1 2">J8TS2</strain>
    </source>
</reference>